<name>A0A2K8SH11_9NOSO</name>
<gene>
    <name evidence="1" type="ORF">COO91_00583</name>
</gene>
<proteinExistence type="predicted"/>
<evidence type="ECO:0000313" key="1">
    <source>
        <dbReference type="EMBL" id="AUB34754.1"/>
    </source>
</evidence>
<dbReference type="Proteomes" id="UP000232003">
    <property type="component" value="Chromosome"/>
</dbReference>
<dbReference type="AlphaFoldDB" id="A0A2K8SH11"/>
<dbReference type="KEGG" id="nfl:COO91_00583"/>
<dbReference type="EMBL" id="CP024785">
    <property type="protein sequence ID" value="AUB34754.1"/>
    <property type="molecule type" value="Genomic_DNA"/>
</dbReference>
<keyword evidence="2" id="KW-1185">Reference proteome</keyword>
<protein>
    <submittedName>
        <fullName evidence="1">Uncharacterized protein</fullName>
    </submittedName>
</protein>
<sequence>MITEEDLAQQFTLIIEQAHPRAWKLLQYCYIKVLNSKSKGACIPHAKYIRIYCPDRLIAAVVAEKNLLIEVAEYLGIVEVVCVNATNLLHDPKSQIKKIYPKLWLDLQWIVTQKPEL</sequence>
<dbReference type="OrthoDB" id="513533at2"/>
<organism evidence="1 2">
    <name type="scientific">Nostoc flagelliforme CCNUN1</name>
    <dbReference type="NCBI Taxonomy" id="2038116"/>
    <lineage>
        <taxon>Bacteria</taxon>
        <taxon>Bacillati</taxon>
        <taxon>Cyanobacteriota</taxon>
        <taxon>Cyanophyceae</taxon>
        <taxon>Nostocales</taxon>
        <taxon>Nostocaceae</taxon>
        <taxon>Nostoc</taxon>
    </lineage>
</organism>
<dbReference type="RefSeq" id="WP_100902827.1">
    <property type="nucleotide sequence ID" value="NZ_CAWNNC010000001.1"/>
</dbReference>
<evidence type="ECO:0000313" key="2">
    <source>
        <dbReference type="Proteomes" id="UP000232003"/>
    </source>
</evidence>
<accession>A0A2K8SH11</accession>
<reference evidence="1 2" key="1">
    <citation type="submission" date="2017-11" db="EMBL/GenBank/DDBJ databases">
        <title>Complete genome of a free-living desiccation-tolerant cyanobacterium and its photosynthetic adaptation to extreme terrestrial habitat.</title>
        <authorList>
            <person name="Shang J."/>
        </authorList>
    </citation>
    <scope>NUCLEOTIDE SEQUENCE [LARGE SCALE GENOMIC DNA]</scope>
    <source>
        <strain evidence="1 2">CCNUN1</strain>
    </source>
</reference>